<feature type="region of interest" description="Disordered" evidence="1">
    <location>
        <begin position="66"/>
        <end position="86"/>
    </location>
</feature>
<dbReference type="EMBL" id="JAUHTC010000027">
    <property type="protein sequence ID" value="MDN4517367.1"/>
    <property type="molecule type" value="Genomic_DNA"/>
</dbReference>
<gene>
    <name evidence="2" type="ORF">QYF68_05955</name>
</gene>
<reference evidence="2" key="1">
    <citation type="submission" date="2023-07" db="EMBL/GenBank/DDBJ databases">
        <title>Degradation of tert-butanol by M. austroafricanum TBA100.</title>
        <authorList>
            <person name="Helbich S."/>
            <person name="Vainshtein Y."/>
        </authorList>
    </citation>
    <scope>NUCLEOTIDE SEQUENCE</scope>
    <source>
        <strain evidence="2">TBA100</strain>
    </source>
</reference>
<evidence type="ECO:0000256" key="1">
    <source>
        <dbReference type="SAM" id="MobiDB-lite"/>
    </source>
</evidence>
<dbReference type="Proteomes" id="UP001172687">
    <property type="component" value="Unassembled WGS sequence"/>
</dbReference>
<keyword evidence="3" id="KW-1185">Reference proteome</keyword>
<organism evidence="2 3">
    <name type="scientific">Mycolicibacterium austroafricanum</name>
    <name type="common">Mycobacterium austroafricanum</name>
    <dbReference type="NCBI Taxonomy" id="39687"/>
    <lineage>
        <taxon>Bacteria</taxon>
        <taxon>Bacillati</taxon>
        <taxon>Actinomycetota</taxon>
        <taxon>Actinomycetes</taxon>
        <taxon>Mycobacteriales</taxon>
        <taxon>Mycobacteriaceae</taxon>
        <taxon>Mycolicibacterium</taxon>
    </lineage>
</organism>
<feature type="region of interest" description="Disordered" evidence="1">
    <location>
        <begin position="1"/>
        <end position="20"/>
    </location>
</feature>
<name>A0ABT8HAS3_MYCAO</name>
<feature type="compositionally biased region" description="Basic and acidic residues" evidence="1">
    <location>
        <begin position="8"/>
        <end position="20"/>
    </location>
</feature>
<protein>
    <submittedName>
        <fullName evidence="2">Uncharacterized protein</fullName>
    </submittedName>
</protein>
<comment type="caution">
    <text evidence="2">The sequence shown here is derived from an EMBL/GenBank/DDBJ whole genome shotgun (WGS) entry which is preliminary data.</text>
</comment>
<accession>A0ABT8HAS3</accession>
<evidence type="ECO:0000313" key="2">
    <source>
        <dbReference type="EMBL" id="MDN4517367.1"/>
    </source>
</evidence>
<evidence type="ECO:0000313" key="3">
    <source>
        <dbReference type="Proteomes" id="UP001172687"/>
    </source>
</evidence>
<proteinExistence type="predicted"/>
<sequence length="99" mass="10557">MPAVGIGDGDKRSGDLAEGKAHTVRGGSDLCESLIFGAAAQGHEDTDRNINASTGQEIWVQRRMHPGRAPPLDRRGGSPFGPFGLSLYPRKRINGNGFQ</sequence>